<evidence type="ECO:0000313" key="3">
    <source>
        <dbReference type="Proteomes" id="UP000221165"/>
    </source>
</evidence>
<dbReference type="RefSeq" id="XP_067919892.1">
    <property type="nucleotide sequence ID" value="XM_068068130.1"/>
</dbReference>
<feature type="compositionally biased region" description="Acidic residues" evidence="1">
    <location>
        <begin position="363"/>
        <end position="389"/>
    </location>
</feature>
<feature type="compositionally biased region" description="Basic and acidic residues" evidence="1">
    <location>
        <begin position="390"/>
        <end position="405"/>
    </location>
</feature>
<feature type="compositionally biased region" description="Low complexity" evidence="1">
    <location>
        <begin position="199"/>
        <end position="209"/>
    </location>
</feature>
<feature type="compositionally biased region" description="Low complexity" evidence="1">
    <location>
        <begin position="245"/>
        <end position="256"/>
    </location>
</feature>
<sequence length="452" mass="48486">MPRRPSSPSHHLTTNPQHPHSTTLPTVLGFFPFSSSSSLLTRNVNVPHSEEDVEAPEAGLCSGAGGGGCAVTMSRLRGDFSSSSACTRPSSGPGVAVFRHPPSSTSHLSSAEESQAHATTTSVSQETESQGGTPKKRHRASSSTSTHKKTGEDEDAPHQNKKINTSAKEEEHSSSSSSSSGCEIGESQDVSEGERRRSNSTSQSASTPDSSEETSVNHRGERHEHGHPLAHEEPKNVFPANGPRSSISSCISSFSSHPNDFFSPSEGSVMGGGLGVSDERRGEKGGLLSRSRIVSATTETSSPCKSHRKTSSSSSGSSSPLTCSPTSTPRPEKGRFSMKDKMKMKKDHQPSVLRLGGRGEFDSTSEEDEEEQEDEEDDFDEDAIEEEEEEKRAEGRGGEGKENWEHPNSVMESRGVHVEEKKKEEEEDAKKTLLVKEGGKVMGDENKEKVGA</sequence>
<dbReference type="AlphaFoldDB" id="A0A2C6KP62"/>
<feature type="compositionally biased region" description="Low complexity" evidence="1">
    <location>
        <begin position="100"/>
        <end position="130"/>
    </location>
</feature>
<feature type="region of interest" description="Disordered" evidence="1">
    <location>
        <begin position="80"/>
        <end position="452"/>
    </location>
</feature>
<organism evidence="2 3">
    <name type="scientific">Cystoisospora suis</name>
    <dbReference type="NCBI Taxonomy" id="483139"/>
    <lineage>
        <taxon>Eukaryota</taxon>
        <taxon>Sar</taxon>
        <taxon>Alveolata</taxon>
        <taxon>Apicomplexa</taxon>
        <taxon>Conoidasida</taxon>
        <taxon>Coccidia</taxon>
        <taxon>Eucoccidiorida</taxon>
        <taxon>Eimeriorina</taxon>
        <taxon>Sarcocystidae</taxon>
        <taxon>Cystoisospora</taxon>
    </lineage>
</organism>
<accession>A0A2C6KP62</accession>
<feature type="compositionally biased region" description="Basic and acidic residues" evidence="1">
    <location>
        <begin position="330"/>
        <end position="341"/>
    </location>
</feature>
<feature type="compositionally biased region" description="Basic and acidic residues" evidence="1">
    <location>
        <begin position="414"/>
        <end position="431"/>
    </location>
</feature>
<evidence type="ECO:0000256" key="1">
    <source>
        <dbReference type="SAM" id="MobiDB-lite"/>
    </source>
</evidence>
<keyword evidence="3" id="KW-1185">Reference proteome</keyword>
<evidence type="ECO:0000313" key="2">
    <source>
        <dbReference type="EMBL" id="PHJ18183.1"/>
    </source>
</evidence>
<dbReference type="Proteomes" id="UP000221165">
    <property type="component" value="Unassembled WGS sequence"/>
</dbReference>
<protein>
    <submittedName>
        <fullName evidence="2">Uncharacterized protein</fullName>
    </submittedName>
</protein>
<comment type="caution">
    <text evidence="2">The sequence shown here is derived from an EMBL/GenBank/DDBJ whole genome shotgun (WGS) entry which is preliminary data.</text>
</comment>
<dbReference type="GeneID" id="94431341"/>
<dbReference type="VEuPathDB" id="ToxoDB:CSUI_007990"/>
<feature type="compositionally biased region" description="Basic and acidic residues" evidence="1">
    <location>
        <begin position="215"/>
        <end position="235"/>
    </location>
</feature>
<name>A0A2C6KP62_9APIC</name>
<feature type="compositionally biased region" description="Polar residues" evidence="1">
    <location>
        <begin position="80"/>
        <end position="90"/>
    </location>
</feature>
<gene>
    <name evidence="2" type="ORF">CSUI_007990</name>
</gene>
<reference evidence="2 3" key="1">
    <citation type="journal article" date="2017" name="Int. J. Parasitol.">
        <title>The genome of the protozoan parasite Cystoisospora suis and a reverse vaccinology approach to identify vaccine candidates.</title>
        <authorList>
            <person name="Palmieri N."/>
            <person name="Shrestha A."/>
            <person name="Ruttkowski B."/>
            <person name="Beck T."/>
            <person name="Vogl C."/>
            <person name="Tomley F."/>
            <person name="Blake D.P."/>
            <person name="Joachim A."/>
        </authorList>
    </citation>
    <scope>NUCLEOTIDE SEQUENCE [LARGE SCALE GENOMIC DNA]</scope>
    <source>
        <strain evidence="2 3">Wien I</strain>
    </source>
</reference>
<feature type="compositionally biased region" description="Low complexity" evidence="1">
    <location>
        <begin position="311"/>
        <end position="329"/>
    </location>
</feature>
<proteinExistence type="predicted"/>
<dbReference type="EMBL" id="MIGC01004347">
    <property type="protein sequence ID" value="PHJ18183.1"/>
    <property type="molecule type" value="Genomic_DNA"/>
</dbReference>
<feature type="region of interest" description="Disordered" evidence="1">
    <location>
        <begin position="1"/>
        <end position="22"/>
    </location>
</feature>
<feature type="compositionally biased region" description="Basic and acidic residues" evidence="1">
    <location>
        <begin position="437"/>
        <end position="452"/>
    </location>
</feature>